<sequence>MEFAYYEPCAPLQKFVSSYYFLSLPFDVADIMRAEIANVRFILSGEVISDLHGREEPFRPPDAVLCGPTNRWSRIKFAAGTKIFGAAITPLGWCKLFGYSAETAADRFMPLRDKAAASAAPLIDGVMNAPDDPSVVRAADALFLSLVSDQWRVREDFIDQVTNWIVDPEPKEVDYFLDSVELSHRQVDRLCKAYFGAGPKKLHRKFRALHAANRLTWMDLTDWREVARAAYYDQAHFIREFKEFNGRTPQEFIDGPHILVRMTLAERRKINHGSPFSLVG</sequence>
<accession>A0ABW1KYL4</accession>
<protein>
    <submittedName>
        <fullName evidence="2">Helix-turn-helix domain-containing protein</fullName>
    </submittedName>
</protein>
<dbReference type="EMBL" id="JBHPON010000002">
    <property type="protein sequence ID" value="MFC6037171.1"/>
    <property type="molecule type" value="Genomic_DNA"/>
</dbReference>
<feature type="domain" description="HTH araC/xylS-type" evidence="1">
    <location>
        <begin position="155"/>
        <end position="255"/>
    </location>
</feature>
<dbReference type="RefSeq" id="WP_379881586.1">
    <property type="nucleotide sequence ID" value="NZ_JBHPON010000002.1"/>
</dbReference>
<dbReference type="Pfam" id="PF12833">
    <property type="entry name" value="HTH_18"/>
    <property type="match status" value="1"/>
</dbReference>
<dbReference type="Proteomes" id="UP001596116">
    <property type="component" value="Unassembled WGS sequence"/>
</dbReference>
<gene>
    <name evidence="2" type="ORF">ACFMB1_16565</name>
</gene>
<dbReference type="InterPro" id="IPR018060">
    <property type="entry name" value="HTH_AraC"/>
</dbReference>
<proteinExistence type="predicted"/>
<evidence type="ECO:0000313" key="2">
    <source>
        <dbReference type="EMBL" id="MFC6037171.1"/>
    </source>
</evidence>
<reference evidence="2 3" key="1">
    <citation type="submission" date="2024-09" db="EMBL/GenBank/DDBJ databases">
        <authorList>
            <person name="Zhang Z.-H."/>
        </authorList>
    </citation>
    <scope>NUCLEOTIDE SEQUENCE [LARGE SCALE GENOMIC DNA]</scope>
    <source>
        <strain evidence="2 3">HHTR114</strain>
    </source>
</reference>
<keyword evidence="3" id="KW-1185">Reference proteome</keyword>
<dbReference type="PROSITE" id="PS01124">
    <property type="entry name" value="HTH_ARAC_FAMILY_2"/>
    <property type="match status" value="1"/>
</dbReference>
<dbReference type="Gene3D" id="1.10.10.60">
    <property type="entry name" value="Homeodomain-like"/>
    <property type="match status" value="1"/>
</dbReference>
<evidence type="ECO:0000313" key="3">
    <source>
        <dbReference type="Proteomes" id="UP001596116"/>
    </source>
</evidence>
<name>A0ABW1KYL4_9PROT</name>
<evidence type="ECO:0000259" key="1">
    <source>
        <dbReference type="PROSITE" id="PS01124"/>
    </source>
</evidence>
<organism evidence="2 3">
    <name type="scientific">Hyphococcus aureus</name>
    <dbReference type="NCBI Taxonomy" id="2666033"/>
    <lineage>
        <taxon>Bacteria</taxon>
        <taxon>Pseudomonadati</taxon>
        <taxon>Pseudomonadota</taxon>
        <taxon>Alphaproteobacteria</taxon>
        <taxon>Parvularculales</taxon>
        <taxon>Parvularculaceae</taxon>
        <taxon>Hyphococcus</taxon>
    </lineage>
</organism>
<comment type="caution">
    <text evidence="2">The sequence shown here is derived from an EMBL/GenBank/DDBJ whole genome shotgun (WGS) entry which is preliminary data.</text>
</comment>